<proteinExistence type="predicted"/>
<sequence>MTTYSYEPTAEMPLRPERQTNLLKTLRSPAGCLDDVVEVLYTEAHMLNSTGQGAYRACEETLEDHDTTREMPDLIKLIPRRVLEALIDNTIGHQYDTDPDFRKLILSLDATAGVYINTFVVRGRGKGLTAEEWENLQTMERVYMEGANCIVDDTSSDSEKQRALVAARIEQVGNIHKDMETALKATMAGHRVLIQKKGKGNAFRAGLDDRINYELDPTGKVHQLQVPVLVGCSKHLNSRLPKYHPKVGMKNSPLVWRLTMSCLHEIGLDIKIISIPILKVWSAVQLSLAEIMVTNLAGSLIEQGGFNPMTPGGNDVPERENLDEEGRQNFIEQSWAMTNVQDVKKVALGRQNIICSMDDMCSSMKLQNKIKKGLVDTQDLGVATAVTHEETEKAIQRLKDEMELLHKHNEKLETQTLQLESSVDFESEVDAWLAD</sequence>
<evidence type="ECO:0000313" key="3">
    <source>
        <dbReference type="Proteomes" id="UP001595075"/>
    </source>
</evidence>
<name>A0ABR4C6V3_9HELO</name>
<protein>
    <submittedName>
        <fullName evidence="2">Uncharacterized protein</fullName>
    </submittedName>
</protein>
<accession>A0ABR4C6V3</accession>
<organism evidence="2 3">
    <name type="scientific">Oculimacula yallundae</name>
    <dbReference type="NCBI Taxonomy" id="86028"/>
    <lineage>
        <taxon>Eukaryota</taxon>
        <taxon>Fungi</taxon>
        <taxon>Dikarya</taxon>
        <taxon>Ascomycota</taxon>
        <taxon>Pezizomycotina</taxon>
        <taxon>Leotiomycetes</taxon>
        <taxon>Helotiales</taxon>
        <taxon>Ploettnerulaceae</taxon>
        <taxon>Oculimacula</taxon>
    </lineage>
</organism>
<evidence type="ECO:0000313" key="2">
    <source>
        <dbReference type="EMBL" id="KAL2065367.1"/>
    </source>
</evidence>
<reference evidence="2 3" key="1">
    <citation type="journal article" date="2024" name="Commun. Biol.">
        <title>Comparative genomic analysis of thermophilic fungi reveals convergent evolutionary adaptations and gene losses.</title>
        <authorList>
            <person name="Steindorff A.S."/>
            <person name="Aguilar-Pontes M.V."/>
            <person name="Robinson A.J."/>
            <person name="Andreopoulos B."/>
            <person name="LaButti K."/>
            <person name="Kuo A."/>
            <person name="Mondo S."/>
            <person name="Riley R."/>
            <person name="Otillar R."/>
            <person name="Haridas S."/>
            <person name="Lipzen A."/>
            <person name="Grimwood J."/>
            <person name="Schmutz J."/>
            <person name="Clum A."/>
            <person name="Reid I.D."/>
            <person name="Moisan M.C."/>
            <person name="Butler G."/>
            <person name="Nguyen T.T.M."/>
            <person name="Dewar K."/>
            <person name="Conant G."/>
            <person name="Drula E."/>
            <person name="Henrissat B."/>
            <person name="Hansel C."/>
            <person name="Singer S."/>
            <person name="Hutchinson M.I."/>
            <person name="de Vries R.P."/>
            <person name="Natvig D.O."/>
            <person name="Powell A.J."/>
            <person name="Tsang A."/>
            <person name="Grigoriev I.V."/>
        </authorList>
    </citation>
    <scope>NUCLEOTIDE SEQUENCE [LARGE SCALE GENOMIC DNA]</scope>
    <source>
        <strain evidence="2 3">CBS 494.80</strain>
    </source>
</reference>
<dbReference type="Proteomes" id="UP001595075">
    <property type="component" value="Unassembled WGS sequence"/>
</dbReference>
<dbReference type="EMBL" id="JAZHXI010000012">
    <property type="protein sequence ID" value="KAL2065367.1"/>
    <property type="molecule type" value="Genomic_DNA"/>
</dbReference>
<keyword evidence="1" id="KW-0175">Coiled coil</keyword>
<evidence type="ECO:0000256" key="1">
    <source>
        <dbReference type="SAM" id="Coils"/>
    </source>
</evidence>
<feature type="coiled-coil region" evidence="1">
    <location>
        <begin position="388"/>
        <end position="415"/>
    </location>
</feature>
<gene>
    <name evidence="2" type="ORF">VTL71DRAFT_3037</name>
</gene>
<comment type="caution">
    <text evidence="2">The sequence shown here is derived from an EMBL/GenBank/DDBJ whole genome shotgun (WGS) entry which is preliminary data.</text>
</comment>
<keyword evidence="3" id="KW-1185">Reference proteome</keyword>